<dbReference type="InterPro" id="IPR015943">
    <property type="entry name" value="WD40/YVTN_repeat-like_dom_sf"/>
</dbReference>
<gene>
    <name evidence="2" type="ORF">ACFPRA_02715</name>
</gene>
<name>A0ABW0TH93_9BACL</name>
<dbReference type="PANTHER" id="PTHR47197">
    <property type="entry name" value="PROTEIN NIRF"/>
    <property type="match status" value="1"/>
</dbReference>
<protein>
    <submittedName>
        <fullName evidence="2">Quinohemoprotein amine dehydrogenase</fullName>
    </submittedName>
</protein>
<dbReference type="EMBL" id="JBHSNO010000001">
    <property type="protein sequence ID" value="MFC5587819.1"/>
    <property type="molecule type" value="Genomic_DNA"/>
</dbReference>
<dbReference type="PANTHER" id="PTHR47197:SF3">
    <property type="entry name" value="DIHYDRO-HEME D1 DEHYDROGENASE"/>
    <property type="match status" value="1"/>
</dbReference>
<dbReference type="Proteomes" id="UP001596109">
    <property type="component" value="Unassembled WGS sequence"/>
</dbReference>
<sequence length="355" mass="40379">MKRTWLFSILAVFLVFSLNSSVLAAKETGKTKEMLYLTGYEYVFAVDPETEEVTEIPVTGMTRDIVFTKDGHRLFVNTDIRQKVAIIDTVKNIVIDELDFTKDNYRSRIYGMTVDPEGKLLYAMTMRSIVEGTELKTLPPAILVMDIEKKEIVKEIEVPYGVHVLQFYEDGSKIAVWGRDLYEYDIEQDTLTLHYELFDPDDKSAGRSNYLLLWPRDQETDNLAATVNYVYYPETGETTEGFVTWDLKTGDVERIEYKEEPIGFFSGIISRDRKTAYGGMNMLAKTNLSTLKHDKVIKTKLGTSYGFNISGDGKTIYAGGGGPDVNFYDAETLEYRGTVDLKTDAMDVRVVQIKQ</sequence>
<comment type="caution">
    <text evidence="2">The sequence shown here is derived from an EMBL/GenBank/DDBJ whole genome shotgun (WGS) entry which is preliminary data.</text>
</comment>
<accession>A0ABW0TH93</accession>
<dbReference type="RefSeq" id="WP_381430348.1">
    <property type="nucleotide sequence ID" value="NZ_JBHSNO010000001.1"/>
</dbReference>
<proteinExistence type="predicted"/>
<evidence type="ECO:0000313" key="2">
    <source>
        <dbReference type="EMBL" id="MFC5587819.1"/>
    </source>
</evidence>
<keyword evidence="3" id="KW-1185">Reference proteome</keyword>
<evidence type="ECO:0000313" key="3">
    <source>
        <dbReference type="Proteomes" id="UP001596109"/>
    </source>
</evidence>
<reference evidence="3" key="1">
    <citation type="journal article" date="2019" name="Int. J. Syst. Evol. Microbiol.">
        <title>The Global Catalogue of Microorganisms (GCM) 10K type strain sequencing project: providing services to taxonomists for standard genome sequencing and annotation.</title>
        <authorList>
            <consortium name="The Broad Institute Genomics Platform"/>
            <consortium name="The Broad Institute Genome Sequencing Center for Infectious Disease"/>
            <person name="Wu L."/>
            <person name="Ma J."/>
        </authorList>
    </citation>
    <scope>NUCLEOTIDE SEQUENCE [LARGE SCALE GENOMIC DNA]</scope>
    <source>
        <strain evidence="3">CGMCC 4.1434</strain>
    </source>
</reference>
<dbReference type="Gene3D" id="2.130.10.10">
    <property type="entry name" value="YVTN repeat-like/Quinoprotein amine dehydrogenase"/>
    <property type="match status" value="1"/>
</dbReference>
<dbReference type="InterPro" id="IPR051200">
    <property type="entry name" value="Host-pathogen_enzymatic-act"/>
</dbReference>
<evidence type="ECO:0000256" key="1">
    <source>
        <dbReference type="SAM" id="SignalP"/>
    </source>
</evidence>
<keyword evidence="1" id="KW-0732">Signal</keyword>
<feature type="signal peptide" evidence="1">
    <location>
        <begin position="1"/>
        <end position="24"/>
    </location>
</feature>
<dbReference type="InterPro" id="IPR011044">
    <property type="entry name" value="Quino_amine_DH_bsu"/>
</dbReference>
<feature type="chain" id="PRO_5045142281" evidence="1">
    <location>
        <begin position="25"/>
        <end position="355"/>
    </location>
</feature>
<dbReference type="SUPFAM" id="SSF50969">
    <property type="entry name" value="YVTN repeat-like/Quinoprotein amine dehydrogenase"/>
    <property type="match status" value="1"/>
</dbReference>
<organism evidence="2 3">
    <name type="scientific">Sporosarcina soli</name>
    <dbReference type="NCBI Taxonomy" id="334736"/>
    <lineage>
        <taxon>Bacteria</taxon>
        <taxon>Bacillati</taxon>
        <taxon>Bacillota</taxon>
        <taxon>Bacilli</taxon>
        <taxon>Bacillales</taxon>
        <taxon>Caryophanaceae</taxon>
        <taxon>Sporosarcina</taxon>
    </lineage>
</organism>